<organism evidence="1 2">
    <name type="scientific">Bacillus cereus</name>
    <dbReference type="NCBI Taxonomy" id="1396"/>
    <lineage>
        <taxon>Bacteria</taxon>
        <taxon>Bacillati</taxon>
        <taxon>Bacillota</taxon>
        <taxon>Bacilli</taxon>
        <taxon>Bacillales</taxon>
        <taxon>Bacillaceae</taxon>
        <taxon>Bacillus</taxon>
        <taxon>Bacillus cereus group</taxon>
    </lineage>
</organism>
<proteinExistence type="predicted"/>
<dbReference type="AlphaFoldDB" id="A0A164P651"/>
<dbReference type="EMBL" id="LJKE01000043">
    <property type="protein sequence ID" value="KZD66314.1"/>
    <property type="molecule type" value="Genomic_DNA"/>
</dbReference>
<dbReference type="RefSeq" id="WP_063260928.1">
    <property type="nucleotide sequence ID" value="NZ_LJKE01000043.1"/>
</dbReference>
<dbReference type="PATRIC" id="fig|1396.535.peg.4391"/>
<evidence type="ECO:0000313" key="2">
    <source>
        <dbReference type="Proteomes" id="UP000076482"/>
    </source>
</evidence>
<protein>
    <submittedName>
        <fullName evidence="1">Uncharacterized protein</fullName>
    </submittedName>
</protein>
<sequence length="102" mass="12630">MIHNFILWYMELQIAKEVVAYLEESFDSKYRYLVDFNEKEAIKELANEMYIRGYYISSKHWERVDEYIFRLKDAPKGSWMIRRLRKNPKIWHEVISSYKVKI</sequence>
<gene>
    <name evidence="1" type="ORF">B4088_2430</name>
</gene>
<reference evidence="1 2" key="1">
    <citation type="submission" date="2015-09" db="EMBL/GenBank/DDBJ databases">
        <title>Bacillus cereus food isolates.</title>
        <authorList>
            <person name="Boekhorst J."/>
        </authorList>
    </citation>
    <scope>NUCLEOTIDE SEQUENCE [LARGE SCALE GENOMIC DNA]</scope>
    <source>
        <strain evidence="1 2">B4088</strain>
    </source>
</reference>
<comment type="caution">
    <text evidence="1">The sequence shown here is derived from an EMBL/GenBank/DDBJ whole genome shotgun (WGS) entry which is preliminary data.</text>
</comment>
<name>A0A164P651_BACCE</name>
<evidence type="ECO:0000313" key="1">
    <source>
        <dbReference type="EMBL" id="KZD66314.1"/>
    </source>
</evidence>
<accession>A0A164P651</accession>
<dbReference type="Proteomes" id="UP000076482">
    <property type="component" value="Unassembled WGS sequence"/>
</dbReference>